<feature type="signal peptide" evidence="3">
    <location>
        <begin position="1"/>
        <end position="32"/>
    </location>
</feature>
<protein>
    <submittedName>
        <fullName evidence="4">Uncharacterized protein</fullName>
    </submittedName>
</protein>
<comment type="caution">
    <text evidence="4">The sequence shown here is derived from an EMBL/GenBank/DDBJ whole genome shotgun (WGS) entry which is preliminary data.</text>
</comment>
<dbReference type="Proteomes" id="UP001500063">
    <property type="component" value="Unassembled WGS sequence"/>
</dbReference>
<feature type="chain" id="PRO_5045547032" evidence="3">
    <location>
        <begin position="33"/>
        <end position="147"/>
    </location>
</feature>
<evidence type="ECO:0000313" key="5">
    <source>
        <dbReference type="Proteomes" id="UP001500063"/>
    </source>
</evidence>
<organism evidence="4 5">
    <name type="scientific">Streptomyces blastmyceticus</name>
    <dbReference type="NCBI Taxonomy" id="68180"/>
    <lineage>
        <taxon>Bacteria</taxon>
        <taxon>Bacillati</taxon>
        <taxon>Actinomycetota</taxon>
        <taxon>Actinomycetes</taxon>
        <taxon>Kitasatosporales</taxon>
        <taxon>Streptomycetaceae</taxon>
        <taxon>Streptomyces</taxon>
    </lineage>
</organism>
<dbReference type="EMBL" id="BAAABW010000026">
    <property type="protein sequence ID" value="GAA0369348.1"/>
    <property type="molecule type" value="Genomic_DNA"/>
</dbReference>
<reference evidence="4 5" key="1">
    <citation type="journal article" date="2019" name="Int. J. Syst. Evol. Microbiol.">
        <title>The Global Catalogue of Microorganisms (GCM) 10K type strain sequencing project: providing services to taxonomists for standard genome sequencing and annotation.</title>
        <authorList>
            <consortium name="The Broad Institute Genomics Platform"/>
            <consortium name="The Broad Institute Genome Sequencing Center for Infectious Disease"/>
            <person name="Wu L."/>
            <person name="Ma J."/>
        </authorList>
    </citation>
    <scope>NUCLEOTIDE SEQUENCE [LARGE SCALE GENOMIC DNA]</scope>
    <source>
        <strain evidence="4 5">JCM 4565</strain>
    </source>
</reference>
<keyword evidence="2" id="KW-0378">Hydrolase</keyword>
<accession>A0ABN0XPD0</accession>
<evidence type="ECO:0000256" key="1">
    <source>
        <dbReference type="ARBA" id="ARBA00022722"/>
    </source>
</evidence>
<evidence type="ECO:0000256" key="3">
    <source>
        <dbReference type="SAM" id="SignalP"/>
    </source>
</evidence>
<dbReference type="InterPro" id="IPR000026">
    <property type="entry name" value="N1-like"/>
</dbReference>
<keyword evidence="1" id="KW-0540">Nuclease</keyword>
<keyword evidence="5" id="KW-1185">Reference proteome</keyword>
<name>A0ABN0XPD0_9ACTN</name>
<dbReference type="InterPro" id="IPR016191">
    <property type="entry name" value="Ribonuclease/ribotoxin"/>
</dbReference>
<proteinExistence type="predicted"/>
<sequence>MLGVMTNPPRFMRTAALAALTSVVLLGGPAVAATPTAAHPASVSATASASVKIVGDICYGDLPSQAHDTITLIDNGGPFPYPRDGIVFSNREGVLPQQAGGYYHEYTVKTPGAPDRGARRIITGQQQHEDYYTADHYATFDLVDFSC</sequence>
<dbReference type="SUPFAM" id="SSF53933">
    <property type="entry name" value="Microbial ribonucleases"/>
    <property type="match status" value="1"/>
</dbReference>
<dbReference type="Pfam" id="PF00545">
    <property type="entry name" value="Ribonuclease"/>
    <property type="match status" value="1"/>
</dbReference>
<evidence type="ECO:0000256" key="2">
    <source>
        <dbReference type="ARBA" id="ARBA00022801"/>
    </source>
</evidence>
<dbReference type="Gene3D" id="3.10.450.30">
    <property type="entry name" value="Microbial ribonucleases"/>
    <property type="match status" value="1"/>
</dbReference>
<keyword evidence="3" id="KW-0732">Signal</keyword>
<gene>
    <name evidence="4" type="ORF">GCM10010319_54070</name>
</gene>
<evidence type="ECO:0000313" key="4">
    <source>
        <dbReference type="EMBL" id="GAA0369348.1"/>
    </source>
</evidence>